<evidence type="ECO:0000313" key="2">
    <source>
        <dbReference type="RefSeq" id="XP_073795100.1"/>
    </source>
</evidence>
<reference evidence="2" key="1">
    <citation type="submission" date="2025-08" db="UniProtKB">
        <authorList>
            <consortium name="RefSeq"/>
        </authorList>
    </citation>
    <scope>IDENTIFICATION</scope>
    <source>
        <strain evidence="2">Tuebingen</strain>
        <tissue evidence="2">Fibroblasts and whole tissue</tissue>
    </source>
</reference>
<dbReference type="RefSeq" id="XP_073795100.1">
    <property type="nucleotide sequence ID" value="XM_073938999.1"/>
</dbReference>
<name>A0AC58ILK1_DANRE</name>
<gene>
    <name evidence="2" type="primary">LOC103909689</name>
</gene>
<dbReference type="Proteomes" id="UP000000437">
    <property type="component" value="Chromosome 23"/>
</dbReference>
<accession>A0AC58ILK1</accession>
<proteinExistence type="predicted"/>
<sequence length="83" mass="9484">MTGFESSEEQFQKAGTTWTQEVVDQILNNEDVEKCKRAPTQVRMTLLEMTTADDPSADAGEWTQVVKNIQHNHEENTELTDEQ</sequence>
<keyword evidence="1" id="KW-1185">Reference proteome</keyword>
<protein>
    <submittedName>
        <fullName evidence="2">Sulfotransferase 1C2</fullName>
    </submittedName>
</protein>
<organism evidence="1 2">
    <name type="scientific">Danio rerio</name>
    <name type="common">Zebrafish</name>
    <name type="synonym">Brachydanio rerio</name>
    <dbReference type="NCBI Taxonomy" id="7955"/>
    <lineage>
        <taxon>Eukaryota</taxon>
        <taxon>Metazoa</taxon>
        <taxon>Chordata</taxon>
        <taxon>Craniata</taxon>
        <taxon>Vertebrata</taxon>
        <taxon>Euteleostomi</taxon>
        <taxon>Actinopterygii</taxon>
        <taxon>Neopterygii</taxon>
        <taxon>Teleostei</taxon>
        <taxon>Ostariophysi</taxon>
        <taxon>Cypriniformes</taxon>
        <taxon>Danionidae</taxon>
        <taxon>Danioninae</taxon>
        <taxon>Danio</taxon>
    </lineage>
</organism>
<evidence type="ECO:0000313" key="1">
    <source>
        <dbReference type="Proteomes" id="UP000000437"/>
    </source>
</evidence>